<organism evidence="2 3">
    <name type="scientific">Haloquadratum walsbyi (strain DSM 16854 / JCM 12705 / C23)</name>
    <dbReference type="NCBI Taxonomy" id="768065"/>
    <lineage>
        <taxon>Archaea</taxon>
        <taxon>Methanobacteriati</taxon>
        <taxon>Methanobacteriota</taxon>
        <taxon>Stenosarchaea group</taxon>
        <taxon>Halobacteria</taxon>
        <taxon>Halobacteriales</taxon>
        <taxon>Haloferacaceae</taxon>
        <taxon>Haloquadratum</taxon>
    </lineage>
</organism>
<dbReference type="KEGG" id="hwc:Hqrw_2249"/>
<reference evidence="2 3" key="1">
    <citation type="journal article" date="2011" name="PLoS ONE">
        <title>Haloquadratum walsbyi: limited diversity in a global pond.</title>
        <authorList>
            <person name="Dyall-Smith M."/>
            <person name="Pfeiffer F."/>
            <person name="Klee K."/>
            <person name="Palm P."/>
            <person name="Gross K."/>
            <person name="Schuster S.C."/>
            <person name="Rampp M."/>
            <person name="Oesterhelt D."/>
        </authorList>
    </citation>
    <scope>NUCLEOTIDE SEQUENCE [LARGE SCALE GENOMIC DNA]</scope>
    <source>
        <strain evidence="3">DSM 16854 / JCM 12705 / C23</strain>
    </source>
</reference>
<evidence type="ECO:0000313" key="2">
    <source>
        <dbReference type="EMBL" id="CCC40134.1"/>
    </source>
</evidence>
<evidence type="ECO:0000313" key="3">
    <source>
        <dbReference type="Proteomes" id="UP000007954"/>
    </source>
</evidence>
<evidence type="ECO:0000256" key="1">
    <source>
        <dbReference type="SAM" id="MobiDB-lite"/>
    </source>
</evidence>
<feature type="region of interest" description="Disordered" evidence="1">
    <location>
        <begin position="313"/>
        <end position="344"/>
    </location>
</feature>
<name>G0LHA0_HALWC</name>
<dbReference type="Gene3D" id="3.10.28.10">
    <property type="entry name" value="Homing endonucleases"/>
    <property type="match status" value="1"/>
</dbReference>
<protein>
    <submittedName>
        <fullName evidence="2">Homolog to haloviral protein</fullName>
    </submittedName>
</protein>
<proteinExistence type="predicted"/>
<dbReference type="HOGENOM" id="CLU_820417_0_0_2"/>
<accession>G0LHA0</accession>
<sequence>MSSMQDNLLPISYYAGVLDSLARVQFDIQQDEGETTFTVRSSLRIRTQDDSHLTSLIGEFLEAHDIEFDIFSRQNTYNYFHVFFRKDIRKIRRLLNGESTQLIRELSFVVGPYQKHFNTKILEPPEVYRLITAIYELFFDQRLTPKWHPKPKQFASKFNISTDSLDKIDIPVGTFRDNYPVEYIAGIIDALAAFRPGIHTTSYSIGYGMTPIIRIHRGGVHPAYACAVKQFCNNTGLSSNSMGQINSLNTVIQGANAIDSFAPEVGPYMIAKKDKLAYLDKELIPRFLSGEHHSKQGLYDLLVDFQSIINTNTGEDRSSQYTPEYFEKEWEGEINPADQRAPHK</sequence>
<gene>
    <name evidence="2" type="ordered locus">Hqrw_2249</name>
</gene>
<dbReference type="Proteomes" id="UP000007954">
    <property type="component" value="Chromosome"/>
</dbReference>
<dbReference type="AlphaFoldDB" id="G0LHA0"/>
<dbReference type="InterPro" id="IPR027434">
    <property type="entry name" value="Homing_endonucl"/>
</dbReference>
<dbReference type="EMBL" id="FR746099">
    <property type="protein sequence ID" value="CCC40134.1"/>
    <property type="molecule type" value="Genomic_DNA"/>
</dbReference>